<dbReference type="InterPro" id="IPR056814">
    <property type="entry name" value="GIPC1-3_GH1"/>
</dbReference>
<dbReference type="PANTHER" id="PTHR12259">
    <property type="entry name" value="RGS-GAIP INTERACTING PROTEIN GIPC"/>
    <property type="match status" value="1"/>
</dbReference>
<dbReference type="SMART" id="SM00228">
    <property type="entry name" value="PDZ"/>
    <property type="match status" value="1"/>
</dbReference>
<dbReference type="Gene3D" id="2.30.42.10">
    <property type="match status" value="1"/>
</dbReference>
<gene>
    <name evidence="3" type="primary">gipc1</name>
    <name evidence="3" type="ORF">DAT39_022240</name>
</gene>
<feature type="non-terminal residue" evidence="3">
    <location>
        <position position="1"/>
    </location>
</feature>
<name>A0A8J4WP36_CLAMG</name>
<dbReference type="OrthoDB" id="6509831at2759"/>
<evidence type="ECO:0000259" key="2">
    <source>
        <dbReference type="PROSITE" id="PS50106"/>
    </source>
</evidence>
<comment type="similarity">
    <text evidence="1">Belongs to the GIPC family.</text>
</comment>
<dbReference type="PROSITE" id="PS50106">
    <property type="entry name" value="PDZ"/>
    <property type="match status" value="1"/>
</dbReference>
<dbReference type="InterPro" id="IPR055349">
    <property type="entry name" value="GH2_GIPC"/>
</dbReference>
<evidence type="ECO:0000313" key="4">
    <source>
        <dbReference type="Proteomes" id="UP000727407"/>
    </source>
</evidence>
<dbReference type="InterPro" id="IPR017379">
    <property type="entry name" value="GIPC1/2/3"/>
</dbReference>
<dbReference type="InterPro" id="IPR036034">
    <property type="entry name" value="PDZ_sf"/>
</dbReference>
<dbReference type="Proteomes" id="UP000727407">
    <property type="component" value="Unassembled WGS sequence"/>
</dbReference>
<dbReference type="Pfam" id="PF25083">
    <property type="entry name" value="GIPC1_GH1"/>
    <property type="match status" value="1"/>
</dbReference>
<protein>
    <submittedName>
        <fullName evidence="3">PDZ domain-containing protein GIPC1-like</fullName>
    </submittedName>
</protein>
<accession>A0A8J4WP36</accession>
<dbReference type="InterPro" id="IPR001478">
    <property type="entry name" value="PDZ"/>
</dbReference>
<dbReference type="Pfam" id="PF25082">
    <property type="entry name" value="GIPC1_GH2"/>
    <property type="match status" value="1"/>
</dbReference>
<proteinExistence type="inferred from homology"/>
<comment type="caution">
    <text evidence="3">The sequence shown here is derived from an EMBL/GenBank/DDBJ whole genome shotgun (WGS) entry which is preliminary data.</text>
</comment>
<reference evidence="3" key="1">
    <citation type="submission" date="2020-07" db="EMBL/GenBank/DDBJ databases">
        <title>Clarias magur genome sequencing, assembly and annotation.</title>
        <authorList>
            <person name="Kushwaha B."/>
            <person name="Kumar R."/>
            <person name="Das P."/>
            <person name="Joshi C.G."/>
            <person name="Kumar D."/>
            <person name="Nagpure N.S."/>
            <person name="Pandey M."/>
            <person name="Agarwal S."/>
            <person name="Srivastava S."/>
            <person name="Singh M."/>
            <person name="Sahoo L."/>
            <person name="Jayasankar P."/>
            <person name="Meher P.K."/>
            <person name="Koringa P.G."/>
            <person name="Iquebal M.A."/>
            <person name="Das S.P."/>
            <person name="Bit A."/>
            <person name="Patnaik S."/>
            <person name="Patel N."/>
            <person name="Shah T.M."/>
            <person name="Hinsu A."/>
            <person name="Jena J.K."/>
        </authorList>
    </citation>
    <scope>NUCLEOTIDE SEQUENCE</scope>
    <source>
        <strain evidence="3">CIFAMagur01</strain>
        <tissue evidence="3">Testis</tissue>
    </source>
</reference>
<evidence type="ECO:0000313" key="3">
    <source>
        <dbReference type="EMBL" id="KAF5887530.1"/>
    </source>
</evidence>
<organism evidence="3 4">
    <name type="scientific">Clarias magur</name>
    <name type="common">Asian catfish</name>
    <name type="synonym">Macropteronotus magur</name>
    <dbReference type="NCBI Taxonomy" id="1594786"/>
    <lineage>
        <taxon>Eukaryota</taxon>
        <taxon>Metazoa</taxon>
        <taxon>Chordata</taxon>
        <taxon>Craniata</taxon>
        <taxon>Vertebrata</taxon>
        <taxon>Euteleostomi</taxon>
        <taxon>Actinopterygii</taxon>
        <taxon>Neopterygii</taxon>
        <taxon>Teleostei</taxon>
        <taxon>Ostariophysi</taxon>
        <taxon>Siluriformes</taxon>
        <taxon>Clariidae</taxon>
        <taxon>Clarias</taxon>
    </lineage>
</organism>
<keyword evidence="4" id="KW-1185">Reference proteome</keyword>
<dbReference type="Pfam" id="PF00595">
    <property type="entry name" value="PDZ"/>
    <property type="match status" value="1"/>
</dbReference>
<evidence type="ECO:0000256" key="1">
    <source>
        <dbReference type="ARBA" id="ARBA00009011"/>
    </source>
</evidence>
<dbReference type="FunFam" id="2.30.42.10:FF:000097">
    <property type="entry name" value="PDZ domain-containing protein GIPC1 isoform 1"/>
    <property type="match status" value="1"/>
</dbReference>
<dbReference type="EMBL" id="QNUK01001094">
    <property type="protein sequence ID" value="KAF5887530.1"/>
    <property type="molecule type" value="Genomic_DNA"/>
</dbReference>
<sequence length="283" mass="30819">MPLGLGRRKKASPLVENEEAEPIRAGLNVDGLDSGRIGIAEGVTQEGLPPPPTNLRPRLIFHTQLAHGSPTGRIEGFSNVRELYGKIGEAFAIPPAEVMFCTLNTHKVDMDKLLGGQIGLEDFIFAHVKGQRKEVEVFKGEDALGLTITDNGAGYAFIKRIREGSIIHQIQIINVGDMIESINGQTLIGCRHYEVAKMLKELPRGKNFILKLVEPLKAFDMISQRSGGRAGSGVQLGTGRGTLRLRSKGPATVEELPSAFEEKAIGKVDDLLENYMGIRDSEL</sequence>
<feature type="domain" description="PDZ" evidence="2">
    <location>
        <begin position="134"/>
        <end position="201"/>
    </location>
</feature>
<dbReference type="SUPFAM" id="SSF50156">
    <property type="entry name" value="PDZ domain-like"/>
    <property type="match status" value="1"/>
</dbReference>
<dbReference type="PANTHER" id="PTHR12259:SF4">
    <property type="entry name" value="PDZ DOMAIN-CONTAINING PROTEIN GIPC1"/>
    <property type="match status" value="1"/>
</dbReference>
<dbReference type="AlphaFoldDB" id="A0A8J4WP36"/>